<gene>
    <name evidence="2" type="ORF">WN944_026730</name>
</gene>
<evidence type="ECO:0000313" key="2">
    <source>
        <dbReference type="EMBL" id="KAK9183577.1"/>
    </source>
</evidence>
<keyword evidence="3" id="KW-1185">Reference proteome</keyword>
<feature type="region of interest" description="Disordered" evidence="1">
    <location>
        <begin position="180"/>
        <end position="262"/>
    </location>
</feature>
<sequence length="277" mass="31082">MFKFGAEVDKKRVLINGPWHFNNAPIVFTEPVGIGDISKQSFTHTSFWVQLQNAPIMCMDKEILTEIGGAIGKVEEVETDANGDVMGHIIRLRVLVDITKPLTKVIMVETLEGQEDTQREGQEKMQEDMQGEIGKEEGQIPVTVQYENCWSAVTVVAECAAYKNQDKEDLPYGPWTKAQTTAERLKQQRDRGKRNAAVQNQRRNSQSPPSSSKSKATEVQAPTRNETPDLDIRATRNQKILIPEELSMKVGNEKGARSESCQRLRELASEVNINRGT</sequence>
<dbReference type="PANTHER" id="PTHR31286">
    <property type="entry name" value="GLYCINE-RICH CELL WALL STRUCTURAL PROTEIN 1.8-LIKE"/>
    <property type="match status" value="1"/>
</dbReference>
<dbReference type="EMBL" id="JBCGBO010000024">
    <property type="protein sequence ID" value="KAK9183577.1"/>
    <property type="molecule type" value="Genomic_DNA"/>
</dbReference>
<dbReference type="AlphaFoldDB" id="A0AAP0QHW8"/>
<evidence type="ECO:0008006" key="4">
    <source>
        <dbReference type="Google" id="ProtNLM"/>
    </source>
</evidence>
<organism evidence="2 3">
    <name type="scientific">Citrus x changshan-huyou</name>
    <dbReference type="NCBI Taxonomy" id="2935761"/>
    <lineage>
        <taxon>Eukaryota</taxon>
        <taxon>Viridiplantae</taxon>
        <taxon>Streptophyta</taxon>
        <taxon>Embryophyta</taxon>
        <taxon>Tracheophyta</taxon>
        <taxon>Spermatophyta</taxon>
        <taxon>Magnoliopsida</taxon>
        <taxon>eudicotyledons</taxon>
        <taxon>Gunneridae</taxon>
        <taxon>Pentapetalae</taxon>
        <taxon>rosids</taxon>
        <taxon>malvids</taxon>
        <taxon>Sapindales</taxon>
        <taxon>Rutaceae</taxon>
        <taxon>Aurantioideae</taxon>
        <taxon>Citrus</taxon>
    </lineage>
</organism>
<accession>A0AAP0QHW8</accession>
<proteinExistence type="predicted"/>
<dbReference type="InterPro" id="IPR040256">
    <property type="entry name" value="At4g02000-like"/>
</dbReference>
<dbReference type="Proteomes" id="UP001428341">
    <property type="component" value="Unassembled WGS sequence"/>
</dbReference>
<feature type="compositionally biased region" description="Low complexity" evidence="1">
    <location>
        <begin position="200"/>
        <end position="214"/>
    </location>
</feature>
<feature type="compositionally biased region" description="Basic and acidic residues" evidence="1">
    <location>
        <begin position="251"/>
        <end position="262"/>
    </location>
</feature>
<evidence type="ECO:0000256" key="1">
    <source>
        <dbReference type="SAM" id="MobiDB-lite"/>
    </source>
</evidence>
<dbReference type="PANTHER" id="PTHR31286:SF167">
    <property type="entry name" value="OS09G0268800 PROTEIN"/>
    <property type="match status" value="1"/>
</dbReference>
<reference evidence="2 3" key="1">
    <citation type="submission" date="2024-05" db="EMBL/GenBank/DDBJ databases">
        <title>Haplotype-resolved chromosome-level genome assembly of Huyou (Citrus changshanensis).</title>
        <authorList>
            <person name="Miao C."/>
            <person name="Chen W."/>
            <person name="Wu Y."/>
            <person name="Wang L."/>
            <person name="Zhao S."/>
            <person name="Grierson D."/>
            <person name="Xu C."/>
            <person name="Chen K."/>
        </authorList>
    </citation>
    <scope>NUCLEOTIDE SEQUENCE [LARGE SCALE GENOMIC DNA]</scope>
    <source>
        <strain evidence="2">01-14</strain>
        <tissue evidence="2">Leaf</tissue>
    </source>
</reference>
<comment type="caution">
    <text evidence="2">The sequence shown here is derived from an EMBL/GenBank/DDBJ whole genome shotgun (WGS) entry which is preliminary data.</text>
</comment>
<evidence type="ECO:0000313" key="3">
    <source>
        <dbReference type="Proteomes" id="UP001428341"/>
    </source>
</evidence>
<protein>
    <recommendedName>
        <fullName evidence="4">DUF4283 domain-containing protein</fullName>
    </recommendedName>
</protein>
<name>A0AAP0QHW8_9ROSI</name>